<evidence type="ECO:0000313" key="4">
    <source>
        <dbReference type="Proteomes" id="UP000001628"/>
    </source>
</evidence>
<dbReference type="Gene3D" id="3.90.180.10">
    <property type="entry name" value="Medium-chain alcohol dehydrogenases, catalytic domain"/>
    <property type="match status" value="1"/>
</dbReference>
<dbReference type="InParanoid" id="A0A0A0HTA3"/>
<evidence type="ECO:0000313" key="3">
    <source>
        <dbReference type="EMBL" id="KGM91538.1"/>
    </source>
</evidence>
<evidence type="ECO:0000256" key="1">
    <source>
        <dbReference type="ARBA" id="ARBA00008072"/>
    </source>
</evidence>
<keyword evidence="4" id="KW-1185">Reference proteome</keyword>
<dbReference type="AlphaFoldDB" id="A0A0A0HTA3"/>
<keyword evidence="2" id="KW-0560">Oxidoreductase</keyword>
<evidence type="ECO:0000256" key="2">
    <source>
        <dbReference type="ARBA" id="ARBA00023002"/>
    </source>
</evidence>
<accession>A0A0A0HTA3</accession>
<dbReference type="KEGG" id="pbn:PADG_12396"/>
<dbReference type="Proteomes" id="UP000001628">
    <property type="component" value="Unassembled WGS sequence"/>
</dbReference>
<comment type="similarity">
    <text evidence="1">Belongs to the zinc-containing alcohol dehydrogenase family.</text>
</comment>
<reference evidence="3 4" key="1">
    <citation type="journal article" date="2011" name="PLoS Genet.">
        <title>Comparative genomic analysis of human fungal pathogens causing paracoccidioidomycosis.</title>
        <authorList>
            <person name="Desjardins C.A."/>
            <person name="Champion M.D."/>
            <person name="Holder J.W."/>
            <person name="Muszewska A."/>
            <person name="Goldberg J."/>
            <person name="Bailao A.M."/>
            <person name="Brigido M.M."/>
            <person name="Ferreira M.E."/>
            <person name="Garcia A.M."/>
            <person name="Grynberg M."/>
            <person name="Gujja S."/>
            <person name="Heiman D.I."/>
            <person name="Henn M.R."/>
            <person name="Kodira C.D."/>
            <person name="Leon-Narvaez H."/>
            <person name="Longo L.V."/>
            <person name="Ma L.J."/>
            <person name="Malavazi I."/>
            <person name="Matsuo A.L."/>
            <person name="Morais F.V."/>
            <person name="Pereira M."/>
            <person name="Rodriguez-Brito S."/>
            <person name="Sakthikumar S."/>
            <person name="Salem-Izacc S.M."/>
            <person name="Sykes S.M."/>
            <person name="Teixeira M.M."/>
            <person name="Vallejo M.C."/>
            <person name="Walter M.E."/>
            <person name="Yandava C."/>
            <person name="Young S."/>
            <person name="Zeng Q."/>
            <person name="Zucker J."/>
            <person name="Felipe M.S."/>
            <person name="Goldman G.H."/>
            <person name="Haas B.J."/>
            <person name="McEwen J.G."/>
            <person name="Nino-Vega G."/>
            <person name="Puccia R."/>
            <person name="San-Blas G."/>
            <person name="Soares C.M."/>
            <person name="Birren B.W."/>
            <person name="Cuomo C.A."/>
        </authorList>
    </citation>
    <scope>NUCLEOTIDE SEQUENCE [LARGE SCALE GENOMIC DNA]</scope>
    <source>
        <strain evidence="3 4">Pb18</strain>
    </source>
</reference>
<sequence length="130" mass="14197">MTSQQTQKALVDGPNGEPLVITDYPIPPLLADYVLAKTAYVSLNPLHQAHWLAATSQGRSKRDRGEKIMGFNHGINRVRPTTGSFSEHVITKGDLPFRVPESLPMDQAATMPVGLYTVGQGLYQGILRLA</sequence>
<protein>
    <submittedName>
        <fullName evidence="3">Uncharacterized protein</fullName>
    </submittedName>
</protein>
<dbReference type="GeneID" id="22588293"/>
<dbReference type="InterPro" id="IPR047122">
    <property type="entry name" value="Trans-enoyl_RdTase-like"/>
</dbReference>
<dbReference type="PANTHER" id="PTHR45348:SF2">
    <property type="entry name" value="ZINC-TYPE ALCOHOL DEHYDROGENASE-LIKE PROTEIN C2E1P3.01"/>
    <property type="match status" value="1"/>
</dbReference>
<name>A0A0A0HTA3_PARBD</name>
<dbReference type="VEuPathDB" id="FungiDB:PADG_12396"/>
<organism evidence="3 4">
    <name type="scientific">Paracoccidioides brasiliensis (strain Pb18)</name>
    <dbReference type="NCBI Taxonomy" id="502780"/>
    <lineage>
        <taxon>Eukaryota</taxon>
        <taxon>Fungi</taxon>
        <taxon>Dikarya</taxon>
        <taxon>Ascomycota</taxon>
        <taxon>Pezizomycotina</taxon>
        <taxon>Eurotiomycetes</taxon>
        <taxon>Eurotiomycetidae</taxon>
        <taxon>Onygenales</taxon>
        <taxon>Ajellomycetaceae</taxon>
        <taxon>Paracoccidioides</taxon>
    </lineage>
</organism>
<dbReference type="GO" id="GO:0016651">
    <property type="term" value="F:oxidoreductase activity, acting on NAD(P)H"/>
    <property type="evidence" value="ECO:0007669"/>
    <property type="project" value="InterPro"/>
</dbReference>
<gene>
    <name evidence="3" type="ORF">PADG_12396</name>
</gene>
<dbReference type="InterPro" id="IPR011032">
    <property type="entry name" value="GroES-like_sf"/>
</dbReference>
<dbReference type="PANTHER" id="PTHR45348">
    <property type="entry name" value="HYPOTHETICAL OXIDOREDUCTASE (EUROFUNG)"/>
    <property type="match status" value="1"/>
</dbReference>
<dbReference type="SUPFAM" id="SSF50129">
    <property type="entry name" value="GroES-like"/>
    <property type="match status" value="1"/>
</dbReference>
<dbReference type="EMBL" id="KN275969">
    <property type="protein sequence ID" value="KGM91538.1"/>
    <property type="molecule type" value="Genomic_DNA"/>
</dbReference>
<dbReference type="RefSeq" id="XP_010763413.1">
    <property type="nucleotide sequence ID" value="XM_010765111.1"/>
</dbReference>
<dbReference type="Gene3D" id="3.40.50.720">
    <property type="entry name" value="NAD(P)-binding Rossmann-like Domain"/>
    <property type="match status" value="1"/>
</dbReference>
<dbReference type="OMA" id="KTVERIW"/>
<proteinExistence type="inferred from homology"/>
<dbReference type="HOGENOM" id="CLU_026673_16_8_1"/>